<feature type="region of interest" description="Disordered" evidence="1">
    <location>
        <begin position="38"/>
        <end position="67"/>
    </location>
</feature>
<evidence type="ECO:0000313" key="3">
    <source>
        <dbReference type="Proteomes" id="UP000467700"/>
    </source>
</evidence>
<accession>A0A8S0VR67</accession>
<gene>
    <name evidence="2" type="ORF">AAE3_LOCUS4974</name>
</gene>
<reference evidence="2 3" key="1">
    <citation type="submission" date="2020-01" db="EMBL/GenBank/DDBJ databases">
        <authorList>
            <person name="Gupta K D."/>
        </authorList>
    </citation>
    <scope>NUCLEOTIDE SEQUENCE [LARGE SCALE GENOMIC DNA]</scope>
</reference>
<evidence type="ECO:0000256" key="1">
    <source>
        <dbReference type="SAM" id="MobiDB-lite"/>
    </source>
</evidence>
<sequence length="126" mass="13804">MNSFVAQFRPHPVVPTSEPSQTIVASSAVGTRPVVALTPRQRTQQSSNSTNTHSTCDEDGKKGRTCMQREKERERAYFCSAVAMKLKALHGFGILSSGTMEYISHFSRAAAIGEYQPHKCGEVKVS</sequence>
<keyword evidence="3" id="KW-1185">Reference proteome</keyword>
<evidence type="ECO:0000313" key="2">
    <source>
        <dbReference type="EMBL" id="CAA7262415.1"/>
    </source>
</evidence>
<proteinExistence type="predicted"/>
<name>A0A8S0VR67_CYCAE</name>
<feature type="compositionally biased region" description="Basic and acidic residues" evidence="1">
    <location>
        <begin position="55"/>
        <end position="67"/>
    </location>
</feature>
<feature type="compositionally biased region" description="Low complexity" evidence="1">
    <location>
        <begin position="40"/>
        <end position="52"/>
    </location>
</feature>
<feature type="region of interest" description="Disordered" evidence="1">
    <location>
        <begin position="1"/>
        <end position="20"/>
    </location>
</feature>
<protein>
    <submittedName>
        <fullName evidence="2">Uncharacterized protein</fullName>
    </submittedName>
</protein>
<organism evidence="2 3">
    <name type="scientific">Cyclocybe aegerita</name>
    <name type="common">Black poplar mushroom</name>
    <name type="synonym">Agrocybe aegerita</name>
    <dbReference type="NCBI Taxonomy" id="1973307"/>
    <lineage>
        <taxon>Eukaryota</taxon>
        <taxon>Fungi</taxon>
        <taxon>Dikarya</taxon>
        <taxon>Basidiomycota</taxon>
        <taxon>Agaricomycotina</taxon>
        <taxon>Agaricomycetes</taxon>
        <taxon>Agaricomycetidae</taxon>
        <taxon>Agaricales</taxon>
        <taxon>Agaricineae</taxon>
        <taxon>Bolbitiaceae</taxon>
        <taxon>Cyclocybe</taxon>
    </lineage>
</organism>
<dbReference type="EMBL" id="CACVBS010000036">
    <property type="protein sequence ID" value="CAA7262415.1"/>
    <property type="molecule type" value="Genomic_DNA"/>
</dbReference>
<comment type="caution">
    <text evidence="2">The sequence shown here is derived from an EMBL/GenBank/DDBJ whole genome shotgun (WGS) entry which is preliminary data.</text>
</comment>
<dbReference type="AlphaFoldDB" id="A0A8S0VR67"/>
<dbReference type="Proteomes" id="UP000467700">
    <property type="component" value="Unassembled WGS sequence"/>
</dbReference>